<feature type="domain" description="RING-type" evidence="3">
    <location>
        <begin position="202"/>
        <end position="244"/>
    </location>
</feature>
<dbReference type="PROSITE" id="PS50089">
    <property type="entry name" value="ZF_RING_2"/>
    <property type="match status" value="1"/>
</dbReference>
<protein>
    <recommendedName>
        <fullName evidence="3">RING-type domain-containing protein</fullName>
    </recommendedName>
</protein>
<dbReference type="AlphaFoldDB" id="A0A9P4U5L9"/>
<evidence type="ECO:0000313" key="4">
    <source>
        <dbReference type="EMBL" id="KAF2438170.1"/>
    </source>
</evidence>
<organism evidence="4 5">
    <name type="scientific">Karstenula rhodostoma CBS 690.94</name>
    <dbReference type="NCBI Taxonomy" id="1392251"/>
    <lineage>
        <taxon>Eukaryota</taxon>
        <taxon>Fungi</taxon>
        <taxon>Dikarya</taxon>
        <taxon>Ascomycota</taxon>
        <taxon>Pezizomycotina</taxon>
        <taxon>Dothideomycetes</taxon>
        <taxon>Pleosporomycetidae</taxon>
        <taxon>Pleosporales</taxon>
        <taxon>Massarineae</taxon>
        <taxon>Didymosphaeriaceae</taxon>
        <taxon>Karstenula</taxon>
    </lineage>
</organism>
<proteinExistence type="predicted"/>
<keyword evidence="1" id="KW-0863">Zinc-finger</keyword>
<keyword evidence="1" id="KW-0862">Zinc</keyword>
<sequence>MSSQGRSSGPSTAPQQQETPQPEKTSQQKTSPQPKTPQAQENQTPTPPQPKKTSQQQTPSQQKTPQAPENQTPTPPQPVASTLLPTGHANISNHSPPPLPGTVPSTFEMLSQMLASAIIEYLSPNPPPNPPLVPENHTEESLFDDVYPFPGFPSGESDGYNISYFSGIPRTPYPPHIPRKADFLEKCITPATEDDRFNDGRCAFCWADYDKAHPAVKIEPCGHVYGEACLRQLVNRENKCPKCKVKLFREDWAID</sequence>
<dbReference type="SUPFAM" id="SSF57850">
    <property type="entry name" value="RING/U-box"/>
    <property type="match status" value="1"/>
</dbReference>
<dbReference type="Proteomes" id="UP000799764">
    <property type="component" value="Unassembled WGS sequence"/>
</dbReference>
<keyword evidence="1" id="KW-0479">Metal-binding</keyword>
<name>A0A9P4U5L9_9PLEO</name>
<feature type="region of interest" description="Disordered" evidence="2">
    <location>
        <begin position="1"/>
        <end position="105"/>
    </location>
</feature>
<accession>A0A9P4U5L9</accession>
<dbReference type="OrthoDB" id="3691193at2759"/>
<feature type="compositionally biased region" description="Low complexity" evidence="2">
    <location>
        <begin position="51"/>
        <end position="68"/>
    </location>
</feature>
<comment type="caution">
    <text evidence="4">The sequence shown here is derived from an EMBL/GenBank/DDBJ whole genome shotgun (WGS) entry which is preliminary data.</text>
</comment>
<dbReference type="Gene3D" id="3.30.40.10">
    <property type="entry name" value="Zinc/RING finger domain, C3HC4 (zinc finger)"/>
    <property type="match status" value="1"/>
</dbReference>
<evidence type="ECO:0000259" key="3">
    <source>
        <dbReference type="PROSITE" id="PS50089"/>
    </source>
</evidence>
<gene>
    <name evidence="4" type="ORF">P171DRAFT_491458</name>
</gene>
<feature type="compositionally biased region" description="Polar residues" evidence="2">
    <location>
        <begin position="79"/>
        <end position="94"/>
    </location>
</feature>
<dbReference type="GO" id="GO:0008270">
    <property type="term" value="F:zinc ion binding"/>
    <property type="evidence" value="ECO:0007669"/>
    <property type="project" value="UniProtKB-KW"/>
</dbReference>
<feature type="compositionally biased region" description="Low complexity" evidence="2">
    <location>
        <begin position="10"/>
        <end position="44"/>
    </location>
</feature>
<evidence type="ECO:0000256" key="1">
    <source>
        <dbReference type="PROSITE-ProRule" id="PRU00175"/>
    </source>
</evidence>
<evidence type="ECO:0000313" key="5">
    <source>
        <dbReference type="Proteomes" id="UP000799764"/>
    </source>
</evidence>
<keyword evidence="5" id="KW-1185">Reference proteome</keyword>
<dbReference type="InterPro" id="IPR001841">
    <property type="entry name" value="Znf_RING"/>
</dbReference>
<evidence type="ECO:0000256" key="2">
    <source>
        <dbReference type="SAM" id="MobiDB-lite"/>
    </source>
</evidence>
<dbReference type="Pfam" id="PF13639">
    <property type="entry name" value="zf-RING_2"/>
    <property type="match status" value="1"/>
</dbReference>
<dbReference type="EMBL" id="MU001513">
    <property type="protein sequence ID" value="KAF2438170.1"/>
    <property type="molecule type" value="Genomic_DNA"/>
</dbReference>
<dbReference type="InterPro" id="IPR013083">
    <property type="entry name" value="Znf_RING/FYVE/PHD"/>
</dbReference>
<reference evidence="4" key="1">
    <citation type="journal article" date="2020" name="Stud. Mycol.">
        <title>101 Dothideomycetes genomes: a test case for predicting lifestyles and emergence of pathogens.</title>
        <authorList>
            <person name="Haridas S."/>
            <person name="Albert R."/>
            <person name="Binder M."/>
            <person name="Bloem J."/>
            <person name="Labutti K."/>
            <person name="Salamov A."/>
            <person name="Andreopoulos B."/>
            <person name="Baker S."/>
            <person name="Barry K."/>
            <person name="Bills G."/>
            <person name="Bluhm B."/>
            <person name="Cannon C."/>
            <person name="Castanera R."/>
            <person name="Culley D."/>
            <person name="Daum C."/>
            <person name="Ezra D."/>
            <person name="Gonzalez J."/>
            <person name="Henrissat B."/>
            <person name="Kuo A."/>
            <person name="Liang C."/>
            <person name="Lipzen A."/>
            <person name="Lutzoni F."/>
            <person name="Magnuson J."/>
            <person name="Mondo S."/>
            <person name="Nolan M."/>
            <person name="Ohm R."/>
            <person name="Pangilinan J."/>
            <person name="Park H.-J."/>
            <person name="Ramirez L."/>
            <person name="Alfaro M."/>
            <person name="Sun H."/>
            <person name="Tritt A."/>
            <person name="Yoshinaga Y."/>
            <person name="Zwiers L.-H."/>
            <person name="Turgeon B."/>
            <person name="Goodwin S."/>
            <person name="Spatafora J."/>
            <person name="Crous P."/>
            <person name="Grigoriev I."/>
        </authorList>
    </citation>
    <scope>NUCLEOTIDE SEQUENCE</scope>
    <source>
        <strain evidence="4">CBS 690.94</strain>
    </source>
</reference>